<evidence type="ECO:0000313" key="5">
    <source>
        <dbReference type="Proteomes" id="UP000477911"/>
    </source>
</evidence>
<dbReference type="AlphaFoldDB" id="A0A6L7FXH9"/>
<dbReference type="EMBL" id="WUMU01000001">
    <property type="protein sequence ID" value="MXN16541.1"/>
    <property type="molecule type" value="Genomic_DNA"/>
</dbReference>
<keyword evidence="2" id="KW-0812">Transmembrane</keyword>
<dbReference type="RefSeq" id="WP_160891074.1">
    <property type="nucleotide sequence ID" value="NZ_WUMU01000001.1"/>
</dbReference>
<reference evidence="4 5" key="1">
    <citation type="submission" date="2019-12" db="EMBL/GenBank/DDBJ databases">
        <authorList>
            <person name="Li M."/>
        </authorList>
    </citation>
    <scope>NUCLEOTIDE SEQUENCE [LARGE SCALE GENOMIC DNA]</scope>
    <source>
        <strain evidence="4 5">GBMRC 2024</strain>
    </source>
</reference>
<organism evidence="4 5">
    <name type="scientific">Pseudooceanicola albus</name>
    <dbReference type="NCBI Taxonomy" id="2692189"/>
    <lineage>
        <taxon>Bacteria</taxon>
        <taxon>Pseudomonadati</taxon>
        <taxon>Pseudomonadota</taxon>
        <taxon>Alphaproteobacteria</taxon>
        <taxon>Rhodobacterales</taxon>
        <taxon>Paracoccaceae</taxon>
        <taxon>Pseudooceanicola</taxon>
    </lineage>
</organism>
<keyword evidence="2" id="KW-0472">Membrane</keyword>
<sequence>MVFKRRDRRSYKTILKEMVWPRGGWARAFYYVRHRLHRLPDTPEKIARGVFAGIVVVFSPFFGMHFPLAALLALAVRGNVLAAMLATFVGNPVTFVPIGMISLGFGRFLLGMFGYDIHHQIDGGHQGVAGKFLAAANDLRSNFLALFSDRVTDWHGLAIFVHDIFLPYTVGGLLPGVAAGLVGYWLTVPVIRAYQARRRSKLKAKLAALRAKAAPRVGAAGKGVASKVSQAQTPPAKPDPDAG</sequence>
<keyword evidence="2" id="KW-1133">Transmembrane helix</keyword>
<dbReference type="PANTHER" id="PTHR40547">
    <property type="entry name" value="SLL0298 PROTEIN"/>
    <property type="match status" value="1"/>
</dbReference>
<dbReference type="Proteomes" id="UP000477911">
    <property type="component" value="Unassembled WGS sequence"/>
</dbReference>
<evidence type="ECO:0000256" key="2">
    <source>
        <dbReference type="SAM" id="Phobius"/>
    </source>
</evidence>
<feature type="domain" description="DUF2062" evidence="3">
    <location>
        <begin position="27"/>
        <end position="199"/>
    </location>
</feature>
<feature type="compositionally biased region" description="Low complexity" evidence="1">
    <location>
        <begin position="215"/>
        <end position="225"/>
    </location>
</feature>
<name>A0A6L7FXH9_9RHOB</name>
<protein>
    <submittedName>
        <fullName evidence="4">DUF2062 domain-containing protein</fullName>
    </submittedName>
</protein>
<accession>A0A6L7FXH9</accession>
<feature type="transmembrane region" description="Helical" evidence="2">
    <location>
        <begin position="173"/>
        <end position="194"/>
    </location>
</feature>
<dbReference type="Pfam" id="PF09835">
    <property type="entry name" value="DUF2062"/>
    <property type="match status" value="1"/>
</dbReference>
<evidence type="ECO:0000313" key="4">
    <source>
        <dbReference type="EMBL" id="MXN16541.1"/>
    </source>
</evidence>
<gene>
    <name evidence="4" type="ORF">GR170_01735</name>
</gene>
<comment type="caution">
    <text evidence="4">The sequence shown here is derived from an EMBL/GenBank/DDBJ whole genome shotgun (WGS) entry which is preliminary data.</text>
</comment>
<feature type="transmembrane region" description="Helical" evidence="2">
    <location>
        <begin position="95"/>
        <end position="115"/>
    </location>
</feature>
<proteinExistence type="predicted"/>
<keyword evidence="5" id="KW-1185">Reference proteome</keyword>
<dbReference type="PANTHER" id="PTHR40547:SF1">
    <property type="entry name" value="SLL0298 PROTEIN"/>
    <property type="match status" value="1"/>
</dbReference>
<evidence type="ECO:0000259" key="3">
    <source>
        <dbReference type="Pfam" id="PF09835"/>
    </source>
</evidence>
<evidence type="ECO:0000256" key="1">
    <source>
        <dbReference type="SAM" id="MobiDB-lite"/>
    </source>
</evidence>
<feature type="region of interest" description="Disordered" evidence="1">
    <location>
        <begin position="215"/>
        <end position="243"/>
    </location>
</feature>
<dbReference type="InterPro" id="IPR018639">
    <property type="entry name" value="DUF2062"/>
</dbReference>